<organism evidence="3 4">
    <name type="scientific">Phytophthora fragariaefolia</name>
    <dbReference type="NCBI Taxonomy" id="1490495"/>
    <lineage>
        <taxon>Eukaryota</taxon>
        <taxon>Sar</taxon>
        <taxon>Stramenopiles</taxon>
        <taxon>Oomycota</taxon>
        <taxon>Peronosporomycetes</taxon>
        <taxon>Peronosporales</taxon>
        <taxon>Peronosporaceae</taxon>
        <taxon>Phytophthora</taxon>
    </lineage>
</organism>
<name>A0A9W6YQ07_9STRA</name>
<sequence>MLHIWGSTCYAHVPKTKRPNPKFSNRAIECKLLGLSASYKGYRLLAVKRNQYLTARDVKFGVTTTASLITKSFPPEVLNLSEEDLNEVYVLGKRVRESVAHSDTTIIRPHTNSPIPTSSAAVGGEAPRMSVAPIPRPRRKRTPNSRLRDYVVAINVATIKTKAIPIPQSLKEARHGPYAKQWEAALQASGVSG</sequence>
<dbReference type="AlphaFoldDB" id="A0A9W6YQ07"/>
<feature type="compositionally biased region" description="Polar residues" evidence="1">
    <location>
        <begin position="103"/>
        <end position="120"/>
    </location>
</feature>
<evidence type="ECO:0000256" key="1">
    <source>
        <dbReference type="SAM" id="MobiDB-lite"/>
    </source>
</evidence>
<gene>
    <name evidence="3" type="ORF">Pfra01_002985200</name>
</gene>
<evidence type="ECO:0000313" key="3">
    <source>
        <dbReference type="EMBL" id="GMG16662.1"/>
    </source>
</evidence>
<feature type="domain" description="Retroviral polymerase SH3-like" evidence="2">
    <location>
        <begin position="7"/>
        <end position="61"/>
    </location>
</feature>
<accession>A0A9W6YQ07</accession>
<keyword evidence="4" id="KW-1185">Reference proteome</keyword>
<evidence type="ECO:0000313" key="4">
    <source>
        <dbReference type="Proteomes" id="UP001165121"/>
    </source>
</evidence>
<protein>
    <submittedName>
        <fullName evidence="3">Unnamed protein product</fullName>
    </submittedName>
</protein>
<dbReference type="Proteomes" id="UP001165121">
    <property type="component" value="Unassembled WGS sequence"/>
</dbReference>
<proteinExistence type="predicted"/>
<dbReference type="InterPro" id="IPR057670">
    <property type="entry name" value="SH3_retrovirus"/>
</dbReference>
<evidence type="ECO:0000259" key="2">
    <source>
        <dbReference type="Pfam" id="PF25597"/>
    </source>
</evidence>
<dbReference type="EMBL" id="BSXT01018947">
    <property type="protein sequence ID" value="GMG16662.1"/>
    <property type="molecule type" value="Genomic_DNA"/>
</dbReference>
<comment type="caution">
    <text evidence="3">The sequence shown here is derived from an EMBL/GenBank/DDBJ whole genome shotgun (WGS) entry which is preliminary data.</text>
</comment>
<feature type="region of interest" description="Disordered" evidence="1">
    <location>
        <begin position="103"/>
        <end position="145"/>
    </location>
</feature>
<dbReference type="OrthoDB" id="3243429at2759"/>
<reference evidence="3" key="1">
    <citation type="submission" date="2023-04" db="EMBL/GenBank/DDBJ databases">
        <title>Phytophthora fragariaefolia NBRC 109709.</title>
        <authorList>
            <person name="Ichikawa N."/>
            <person name="Sato H."/>
            <person name="Tonouchi N."/>
        </authorList>
    </citation>
    <scope>NUCLEOTIDE SEQUENCE</scope>
    <source>
        <strain evidence="3">NBRC 109709</strain>
    </source>
</reference>
<dbReference type="Pfam" id="PF25597">
    <property type="entry name" value="SH3_retrovirus"/>
    <property type="match status" value="1"/>
</dbReference>